<keyword evidence="5" id="KW-1185">Reference proteome</keyword>
<dbReference type="GO" id="GO:0006355">
    <property type="term" value="P:regulation of DNA-templated transcription"/>
    <property type="evidence" value="ECO:0007669"/>
    <property type="project" value="InterPro"/>
</dbReference>
<reference evidence="4" key="1">
    <citation type="submission" date="2020-08" db="EMBL/GenBank/DDBJ databases">
        <title>Genome public.</title>
        <authorList>
            <person name="Liu C."/>
            <person name="Sun Q."/>
        </authorList>
    </citation>
    <scope>NUCLEOTIDE SEQUENCE</scope>
    <source>
        <strain evidence="4">BX15</strain>
    </source>
</reference>
<feature type="compositionally biased region" description="Polar residues" evidence="2">
    <location>
        <begin position="360"/>
        <end position="371"/>
    </location>
</feature>
<evidence type="ECO:0008006" key="6">
    <source>
        <dbReference type="Google" id="ProtNLM"/>
    </source>
</evidence>
<evidence type="ECO:0000256" key="2">
    <source>
        <dbReference type="SAM" id="MobiDB-lite"/>
    </source>
</evidence>
<dbReference type="EMBL" id="JACOQI010000007">
    <property type="protein sequence ID" value="MBC5770428.1"/>
    <property type="molecule type" value="Genomic_DNA"/>
</dbReference>
<dbReference type="SUPFAM" id="SSF46894">
    <property type="entry name" value="C-terminal effector domain of the bipartite response regulators"/>
    <property type="match status" value="1"/>
</dbReference>
<evidence type="ECO:0000256" key="1">
    <source>
        <dbReference type="SAM" id="Coils"/>
    </source>
</evidence>
<gene>
    <name evidence="4" type="ORF">H8Z83_08865</name>
</gene>
<dbReference type="Proteomes" id="UP000620327">
    <property type="component" value="Unassembled WGS sequence"/>
</dbReference>
<name>A0A923MIS8_9FIRM</name>
<feature type="coiled-coil region" evidence="1">
    <location>
        <begin position="234"/>
        <end position="268"/>
    </location>
</feature>
<sequence length="391" mass="43408">MPHRKWAQEFDLSEFPGFAEHLKTASVPIERDCRTTSLLTLPDTSERAILLTVPMLGVDGTVYGLCGFAVNQTYFSSHHVQPSGINRLACILSDSAAGLDISKGLLAYPANGFCFVPDELLTEKPLQEGLTSYTGAELSFVGLSRPFMAADGDVEPHILTVLIPKSDYANLLLKSRLEIGGLLMLLVFFGGACCLFYTRRYFRPILEDIDHVTEIGGDEGQPFFEELLPLSTKLRDHEQTITDLETEKQDLQGQMEQVEANAKRLAQKRKDEIDPEEYHVFLSSYQKLGAESRAVIDAMVDGVSAQVLAEQLGKKMSTVYSYRRDIYEKVGIQGENKLQQLRVRVSLMRREQTEYGGSPAPSNGENAGQAVNPNCSRAESVNTFSPCFYIS</sequence>
<evidence type="ECO:0000256" key="3">
    <source>
        <dbReference type="SAM" id="Phobius"/>
    </source>
</evidence>
<dbReference type="RefSeq" id="WP_187014680.1">
    <property type="nucleotide sequence ID" value="NZ_JACOQI010000007.1"/>
</dbReference>
<feature type="region of interest" description="Disordered" evidence="2">
    <location>
        <begin position="352"/>
        <end position="371"/>
    </location>
</feature>
<evidence type="ECO:0000313" key="5">
    <source>
        <dbReference type="Proteomes" id="UP000620327"/>
    </source>
</evidence>
<comment type="caution">
    <text evidence="4">The sequence shown here is derived from an EMBL/GenBank/DDBJ whole genome shotgun (WGS) entry which is preliminary data.</text>
</comment>
<dbReference type="InterPro" id="IPR016032">
    <property type="entry name" value="Sig_transdc_resp-reg_C-effctor"/>
</dbReference>
<dbReference type="AlphaFoldDB" id="A0A923MIS8"/>
<dbReference type="Gene3D" id="1.10.10.10">
    <property type="entry name" value="Winged helix-like DNA-binding domain superfamily/Winged helix DNA-binding domain"/>
    <property type="match status" value="1"/>
</dbReference>
<keyword evidence="3" id="KW-0812">Transmembrane</keyword>
<feature type="transmembrane region" description="Helical" evidence="3">
    <location>
        <begin position="179"/>
        <end position="198"/>
    </location>
</feature>
<protein>
    <recommendedName>
        <fullName evidence="6">HTH luxR-type domain-containing protein</fullName>
    </recommendedName>
</protein>
<dbReference type="InterPro" id="IPR036388">
    <property type="entry name" value="WH-like_DNA-bd_sf"/>
</dbReference>
<dbReference type="GO" id="GO:0003677">
    <property type="term" value="F:DNA binding"/>
    <property type="evidence" value="ECO:0007669"/>
    <property type="project" value="InterPro"/>
</dbReference>
<organism evidence="4 5">
    <name type="scientific">Dysosmobacter segnis</name>
    <dbReference type="NCBI Taxonomy" id="2763042"/>
    <lineage>
        <taxon>Bacteria</taxon>
        <taxon>Bacillati</taxon>
        <taxon>Bacillota</taxon>
        <taxon>Clostridia</taxon>
        <taxon>Eubacteriales</taxon>
        <taxon>Oscillospiraceae</taxon>
        <taxon>Dysosmobacter</taxon>
    </lineage>
</organism>
<accession>A0A923MIS8</accession>
<keyword evidence="3" id="KW-1133">Transmembrane helix</keyword>
<keyword evidence="3" id="KW-0472">Membrane</keyword>
<keyword evidence="1" id="KW-0175">Coiled coil</keyword>
<evidence type="ECO:0000313" key="4">
    <source>
        <dbReference type="EMBL" id="MBC5770428.1"/>
    </source>
</evidence>
<proteinExistence type="predicted"/>